<dbReference type="AlphaFoldDB" id="A0A1W2H8A7"/>
<keyword evidence="3" id="KW-1185">Reference proteome</keyword>
<evidence type="ECO:0008006" key="4">
    <source>
        <dbReference type="Google" id="ProtNLM"/>
    </source>
</evidence>
<proteinExistence type="predicted"/>
<name>A0A1W2H8A7_9BACT</name>
<keyword evidence="1" id="KW-0732">Signal</keyword>
<evidence type="ECO:0000256" key="1">
    <source>
        <dbReference type="SAM" id="SignalP"/>
    </source>
</evidence>
<feature type="chain" id="PRO_5012167506" description="Type 1 periplasmic binding fold superfamily protein" evidence="1">
    <location>
        <begin position="23"/>
        <end position="202"/>
    </location>
</feature>
<gene>
    <name evidence="2" type="ORF">SAMN00777080_3762</name>
</gene>
<organism evidence="2 3">
    <name type="scientific">Aquiflexum balticum DSM 16537</name>
    <dbReference type="NCBI Taxonomy" id="758820"/>
    <lineage>
        <taxon>Bacteria</taxon>
        <taxon>Pseudomonadati</taxon>
        <taxon>Bacteroidota</taxon>
        <taxon>Cytophagia</taxon>
        <taxon>Cytophagales</taxon>
        <taxon>Cyclobacteriaceae</taxon>
        <taxon>Aquiflexum</taxon>
    </lineage>
</organism>
<evidence type="ECO:0000313" key="3">
    <source>
        <dbReference type="Proteomes" id="UP000192333"/>
    </source>
</evidence>
<dbReference type="Proteomes" id="UP000192333">
    <property type="component" value="Chromosome I"/>
</dbReference>
<dbReference type="EMBL" id="LT838813">
    <property type="protein sequence ID" value="SMD45120.1"/>
    <property type="molecule type" value="Genomic_DNA"/>
</dbReference>
<evidence type="ECO:0000313" key="2">
    <source>
        <dbReference type="EMBL" id="SMD45120.1"/>
    </source>
</evidence>
<dbReference type="OrthoDB" id="713689at2"/>
<accession>A0A1W2H8A7</accession>
<protein>
    <recommendedName>
        <fullName evidence="4">Type 1 periplasmic binding fold superfamily protein</fullName>
    </recommendedName>
</protein>
<feature type="signal peptide" evidence="1">
    <location>
        <begin position="1"/>
        <end position="22"/>
    </location>
</feature>
<dbReference type="PROSITE" id="PS51257">
    <property type="entry name" value="PROKAR_LIPOPROTEIN"/>
    <property type="match status" value="1"/>
</dbReference>
<dbReference type="STRING" id="758820.SAMN00777080_3762"/>
<dbReference type="RefSeq" id="WP_084121873.1">
    <property type="nucleotide sequence ID" value="NZ_LT838813.1"/>
</dbReference>
<reference evidence="3" key="1">
    <citation type="submission" date="2017-04" db="EMBL/GenBank/DDBJ databases">
        <authorList>
            <person name="Varghese N."/>
            <person name="Submissions S."/>
        </authorList>
    </citation>
    <scope>NUCLEOTIDE SEQUENCE [LARGE SCALE GENOMIC DNA]</scope>
    <source>
        <strain evidence="3">DSM 16537</strain>
    </source>
</reference>
<sequence length="202" mass="22173">MKKSNYKLQILLVALFSISLFSCESNDPEDENEGEIITDVTLRFTEVNETGNPIGTPFEVVATDSDGLELGGNPTIGTINLEEGKSYLLEIEVFNGIENEDITEEILEEADEHQFFFLGTAFVGSPILIYTYDDEDGNGNPIGLRGFVEVSATPGSNNAQFRLILRHDLDKNFPGANNPSFENFVQAGGESDLDIVFPVVLN</sequence>